<proteinExistence type="predicted"/>
<evidence type="ECO:0000313" key="3">
    <source>
        <dbReference type="Proteomes" id="UP000198706"/>
    </source>
</evidence>
<dbReference type="Proteomes" id="UP000198706">
    <property type="component" value="Unassembled WGS sequence"/>
</dbReference>
<dbReference type="EMBL" id="FNFD01000002">
    <property type="protein sequence ID" value="SDJ60351.1"/>
    <property type="molecule type" value="Genomic_DNA"/>
</dbReference>
<evidence type="ECO:0000256" key="1">
    <source>
        <dbReference type="SAM" id="MobiDB-lite"/>
    </source>
</evidence>
<organism evidence="2 3">
    <name type="scientific">Pseudomonas indica</name>
    <dbReference type="NCBI Taxonomy" id="137658"/>
    <lineage>
        <taxon>Bacteria</taxon>
        <taxon>Pseudomonadati</taxon>
        <taxon>Pseudomonadota</taxon>
        <taxon>Gammaproteobacteria</taxon>
        <taxon>Pseudomonadales</taxon>
        <taxon>Pseudomonadaceae</taxon>
        <taxon>Pseudomonas</taxon>
    </lineage>
</organism>
<dbReference type="RefSeq" id="WP_169715840.1">
    <property type="nucleotide sequence ID" value="NZ_FNFD01000002.1"/>
</dbReference>
<accession>A0A1G8V2U6</accession>
<keyword evidence="3" id="KW-1185">Reference proteome</keyword>
<name>A0A1G8V2U6_9PSED</name>
<dbReference type="STRING" id="137658.SAMN05216186_10279"/>
<feature type="region of interest" description="Disordered" evidence="1">
    <location>
        <begin position="34"/>
        <end position="57"/>
    </location>
</feature>
<reference evidence="2 3" key="1">
    <citation type="submission" date="2016-10" db="EMBL/GenBank/DDBJ databases">
        <authorList>
            <person name="de Groot N.N."/>
        </authorList>
    </citation>
    <scope>NUCLEOTIDE SEQUENCE [LARGE SCALE GENOMIC DNA]</scope>
    <source>
        <strain evidence="2 3">JCM 21544</strain>
    </source>
</reference>
<evidence type="ECO:0000313" key="2">
    <source>
        <dbReference type="EMBL" id="SDJ60351.1"/>
    </source>
</evidence>
<gene>
    <name evidence="2" type="ORF">SAMN05216186_10279</name>
</gene>
<protein>
    <submittedName>
        <fullName evidence="2">Uncharacterized protein</fullName>
    </submittedName>
</protein>
<dbReference type="AlphaFoldDB" id="A0A1G8V2U6"/>
<sequence length="57" mass="6320">MHTATLHAHPACDIDRIFKLRRAAEMAGVRYIPRKPRLISSKPQPAPFDPNDGGRAA</sequence>